<dbReference type="GeneID" id="35444945"/>
<reference evidence="4 5" key="1">
    <citation type="journal article" date="2016" name="Proc. Natl. Acad. Sci. U.S.A.">
        <title>Lipid metabolic changes in an early divergent fungus govern the establishment of a mutualistic symbiosis with endobacteria.</title>
        <authorList>
            <person name="Lastovetsky O.A."/>
            <person name="Gaspar M.L."/>
            <person name="Mondo S.J."/>
            <person name="LaButti K.M."/>
            <person name="Sandor L."/>
            <person name="Grigoriev I.V."/>
            <person name="Henry S.A."/>
            <person name="Pawlowska T.E."/>
        </authorList>
    </citation>
    <scope>NUCLEOTIDE SEQUENCE [LARGE SCALE GENOMIC DNA]</scope>
    <source>
        <strain evidence="4 5">ATCC 52813</strain>
    </source>
</reference>
<evidence type="ECO:0000313" key="5">
    <source>
        <dbReference type="Proteomes" id="UP000242254"/>
    </source>
</evidence>
<dbReference type="AlphaFoldDB" id="A0A2G4SQ56"/>
<dbReference type="PANTHER" id="PTHR12045:SF3">
    <property type="entry name" value="INACTIVE ALLANTOICASE-RELATED"/>
    <property type="match status" value="1"/>
</dbReference>
<protein>
    <submittedName>
        <fullName evidence="4">Galactose-binding like protein</fullName>
    </submittedName>
</protein>
<feature type="compositionally biased region" description="Basic residues" evidence="2">
    <location>
        <begin position="447"/>
        <end position="457"/>
    </location>
</feature>
<sequence>MHHGVFSENFLFSLVKQHTMGNALSKTQFIKLDANDINETVLEEYAELSSMLRNSSIEFVSDEYYGKAENLLKQESVDINHCLYQEGTKDGWQVQRHLSTAYVIIKLGCTGTISGFDIDTTGFTDAAPTNVLVEGYVESKNHGEKWITLLPNVPIDMNAHNFFKIQHDQHIYSRIKLTTAPGGGIARFRCYGHVVPIWTNLKQEYNLASANLGAQIVRWTDADHANKPNILLDNGLSPLDGWLTPRSRYEPRNDFVVIQLATLGVIKDIIIDTTSFIGNIPKYISIEGCNSNEIDPYRDPNTEWFKLVDKEPCAPNSSVAYVVDYGLPVSHIKLTLHPDGGIQQIQVLGVPYTGEQQEDILTVDQNEAMIENEEIAEKEERQLDNQITKELGNLLFPTPPLEQTVITTTTKITQKRRKSIELVQEEPPAKLTKPSQEPESEKTSRNGTRRNRSSRLR</sequence>
<gene>
    <name evidence="4" type="ORF">RHIMIDRAFT_293100</name>
</gene>
<name>A0A2G4SQ56_RHIZD</name>
<organism evidence="4 5">
    <name type="scientific">Rhizopus microsporus ATCC 52813</name>
    <dbReference type="NCBI Taxonomy" id="1340429"/>
    <lineage>
        <taxon>Eukaryota</taxon>
        <taxon>Fungi</taxon>
        <taxon>Fungi incertae sedis</taxon>
        <taxon>Mucoromycota</taxon>
        <taxon>Mucoromycotina</taxon>
        <taxon>Mucoromycetes</taxon>
        <taxon>Mucorales</taxon>
        <taxon>Mucorineae</taxon>
        <taxon>Rhizopodaceae</taxon>
        <taxon>Rhizopus</taxon>
    </lineage>
</organism>
<dbReference type="InterPro" id="IPR015908">
    <property type="entry name" value="Allantoicase_dom"/>
</dbReference>
<dbReference type="GO" id="GO:0004037">
    <property type="term" value="F:allantoicase activity"/>
    <property type="evidence" value="ECO:0007669"/>
    <property type="project" value="InterPro"/>
</dbReference>
<dbReference type="InterPro" id="IPR008979">
    <property type="entry name" value="Galactose-bd-like_sf"/>
</dbReference>
<dbReference type="PANTHER" id="PTHR12045">
    <property type="entry name" value="ALLANTOICASE"/>
    <property type="match status" value="1"/>
</dbReference>
<evidence type="ECO:0000313" key="4">
    <source>
        <dbReference type="EMBL" id="PHZ10885.1"/>
    </source>
</evidence>
<feature type="domain" description="Allantoicase" evidence="3">
    <location>
        <begin position="213"/>
        <end position="350"/>
    </location>
</feature>
<dbReference type="Gene3D" id="2.60.120.260">
    <property type="entry name" value="Galactose-binding domain-like"/>
    <property type="match status" value="2"/>
</dbReference>
<proteinExistence type="inferred from homology"/>
<dbReference type="RefSeq" id="XP_023464593.1">
    <property type="nucleotide sequence ID" value="XM_023613956.1"/>
</dbReference>
<evidence type="ECO:0000259" key="3">
    <source>
        <dbReference type="Pfam" id="PF03561"/>
    </source>
</evidence>
<dbReference type="EMBL" id="KZ303853">
    <property type="protein sequence ID" value="PHZ10885.1"/>
    <property type="molecule type" value="Genomic_DNA"/>
</dbReference>
<dbReference type="InterPro" id="IPR005164">
    <property type="entry name" value="Allantoicase"/>
</dbReference>
<dbReference type="SUPFAM" id="SSF49785">
    <property type="entry name" value="Galactose-binding domain-like"/>
    <property type="match status" value="2"/>
</dbReference>
<dbReference type="Pfam" id="PF03561">
    <property type="entry name" value="Allantoicase"/>
    <property type="match status" value="2"/>
</dbReference>
<accession>A0A2G4SQ56</accession>
<dbReference type="GO" id="GO:0000256">
    <property type="term" value="P:allantoin catabolic process"/>
    <property type="evidence" value="ECO:0007669"/>
    <property type="project" value="InterPro"/>
</dbReference>
<feature type="domain" description="Allantoicase" evidence="3">
    <location>
        <begin position="55"/>
        <end position="194"/>
    </location>
</feature>
<keyword evidence="5" id="KW-1185">Reference proteome</keyword>
<evidence type="ECO:0000256" key="2">
    <source>
        <dbReference type="SAM" id="MobiDB-lite"/>
    </source>
</evidence>
<evidence type="ECO:0000256" key="1">
    <source>
        <dbReference type="ARBA" id="ARBA00009242"/>
    </source>
</evidence>
<dbReference type="STRING" id="1340429.A0A2G4SQ56"/>
<comment type="similarity">
    <text evidence="1">Belongs to the allantoicase family.</text>
</comment>
<dbReference type="Proteomes" id="UP000242254">
    <property type="component" value="Unassembled WGS sequence"/>
</dbReference>
<feature type="region of interest" description="Disordered" evidence="2">
    <location>
        <begin position="415"/>
        <end position="457"/>
    </location>
</feature>